<feature type="compositionally biased region" description="Polar residues" evidence="1">
    <location>
        <begin position="547"/>
        <end position="556"/>
    </location>
</feature>
<dbReference type="AlphaFoldDB" id="A0A174HYI8"/>
<feature type="transmembrane region" description="Helical" evidence="2">
    <location>
        <begin position="35"/>
        <end position="56"/>
    </location>
</feature>
<keyword evidence="2" id="KW-1133">Transmembrane helix</keyword>
<reference evidence="3 4" key="1">
    <citation type="submission" date="2015-09" db="EMBL/GenBank/DDBJ databases">
        <authorList>
            <consortium name="Pathogen Informatics"/>
        </authorList>
    </citation>
    <scope>NUCLEOTIDE SEQUENCE [LARGE SCALE GENOMIC DNA]</scope>
    <source>
        <strain evidence="3 4">2789STDY5834855</strain>
    </source>
</reference>
<protein>
    <submittedName>
        <fullName evidence="3">Cell shape-determining protein</fullName>
    </submittedName>
</protein>
<evidence type="ECO:0000256" key="2">
    <source>
        <dbReference type="SAM" id="Phobius"/>
    </source>
</evidence>
<dbReference type="RefSeq" id="WP_055277883.1">
    <property type="nucleotide sequence ID" value="NZ_CYZV01000055.1"/>
</dbReference>
<gene>
    <name evidence="3" type="ORF">ERS852470_03403</name>
</gene>
<sequence length="566" mass="62975">MKVQGSLKQYLKWLIGSYIVIGILLLFNSKLIFDFSLSCAVLIIPFVLCTIGYGVITLNKKYITSGIIVGILYVVAMVGFSPIIMPSAHRNLIGDVEEIEFTSKIEHMDLNQLPIIDKELAYKLADKKLGEIPSLGSQVTIGDLSLQSVNGELYYVGPLEHSSFFKWLTNHEGTKGYIKVSATNQNDVQLVTELNGEEIHLKYIPSAYLFSDLDRHAYLKDMTAGHTDYTFELDDDGRPYWVITRYDNAVGLTEQKAIGTEIIDAQTGETNIYDIENTPSWVDRIQPTSYINNYLNRWGELVHGIFNFSDKDKLKTTPGMNIIFNDDICYYYTGITSVGNDEGLVGFMLTNTRTGETTMYKTAGATESASMKSAEGKVQQYGYTATFPYLINIQSEPTYFMTLKDSNGLVKQYAMVNVKNYNTVAVGDTLQSTLNRYLEALTNTNISLEGSNSEEALSGEVERIGLVVKEGTSIYDIKLKGQDNFFTVSTETSREVALTQVGDTVAIKFIQVGDGQYIITNSFENLSLRGNIDNNSESSLEEAGKANDNNDLNVQEDNTEAATDIQ</sequence>
<evidence type="ECO:0000313" key="3">
    <source>
        <dbReference type="EMBL" id="CUO80052.1"/>
    </source>
</evidence>
<dbReference type="EMBL" id="CYZV01000055">
    <property type="protein sequence ID" value="CUO80052.1"/>
    <property type="molecule type" value="Genomic_DNA"/>
</dbReference>
<feature type="region of interest" description="Disordered" evidence="1">
    <location>
        <begin position="537"/>
        <end position="566"/>
    </location>
</feature>
<accession>A0A174HYI8</accession>
<feature type="transmembrane region" description="Helical" evidence="2">
    <location>
        <begin position="12"/>
        <end position="29"/>
    </location>
</feature>
<dbReference type="Proteomes" id="UP000095558">
    <property type="component" value="Unassembled WGS sequence"/>
</dbReference>
<organism evidence="3 4">
    <name type="scientific">Clostridium disporicum</name>
    <dbReference type="NCBI Taxonomy" id="84024"/>
    <lineage>
        <taxon>Bacteria</taxon>
        <taxon>Bacillati</taxon>
        <taxon>Bacillota</taxon>
        <taxon>Clostridia</taxon>
        <taxon>Eubacteriales</taxon>
        <taxon>Clostridiaceae</taxon>
        <taxon>Clostridium</taxon>
    </lineage>
</organism>
<feature type="transmembrane region" description="Helical" evidence="2">
    <location>
        <begin position="63"/>
        <end position="85"/>
    </location>
</feature>
<dbReference type="STRING" id="84024.ERS852471_02685"/>
<evidence type="ECO:0000313" key="4">
    <source>
        <dbReference type="Proteomes" id="UP000095558"/>
    </source>
</evidence>
<proteinExistence type="predicted"/>
<name>A0A174HYI8_9CLOT</name>
<keyword evidence="2" id="KW-0812">Transmembrane</keyword>
<evidence type="ECO:0000256" key="1">
    <source>
        <dbReference type="SAM" id="MobiDB-lite"/>
    </source>
</evidence>
<keyword evidence="2" id="KW-0472">Membrane</keyword>